<evidence type="ECO:0000313" key="3">
    <source>
        <dbReference type="EMBL" id="AQQ71078.1"/>
    </source>
</evidence>
<feature type="region of interest" description="Disordered" evidence="1">
    <location>
        <begin position="183"/>
        <end position="411"/>
    </location>
</feature>
<dbReference type="EMBL" id="CP019646">
    <property type="protein sequence ID" value="AQQ71078.1"/>
    <property type="molecule type" value="Genomic_DNA"/>
</dbReference>
<feature type="compositionally biased region" description="Low complexity" evidence="1">
    <location>
        <begin position="266"/>
        <end position="283"/>
    </location>
</feature>
<dbReference type="AlphaFoldDB" id="A0A1Q2MEV9"/>
<keyword evidence="2" id="KW-0812">Transmembrane</keyword>
<sequence>MSKNTWTKHKEFGDNLHAARQSIYRNELKNSSCKGFVAASIVIAAVCVIILAASLVCFIAGIDFAFSGWSLFIAAFTVGAIAFCWVFLPALRRYPGQKQAAEHLDLACSSHNQIATALDLYTSKRFTLFGRCAIEQGLSVLKKNNTEKPWLVEYSFPAGSVSVKFIAALVMLSAAVWINGLSRTGPGQGGRETAPLSGDSVWAGETDDTEKSQQGENPRQRKVENWKQSMAGSPQAASSGADQRKTDELQGLTSKSTSLSETAVESQGSGSSAAGASLSSKNAPPRKPAKKSASKKDSDEAVPEERKLPESSKASSMSSGSAGKGSTPAVYNTWSQNESTGGEGPSPEEEDEEVEDKEESNRNRGGIQPHLKDRTQAPNRELNIGGAKGDKPGTGRGGPGPTKKSRGTASLVLGVPVPDFVKGKMGPGVNKVIQERGRPQIEAGEHAESIDVVAGEMPDTPANNSGVSSDFRELVRDYMLRLNRNGN</sequence>
<feature type="transmembrane region" description="Helical" evidence="2">
    <location>
        <begin position="35"/>
        <end position="62"/>
    </location>
</feature>
<evidence type="ECO:0000256" key="1">
    <source>
        <dbReference type="SAM" id="MobiDB-lite"/>
    </source>
</evidence>
<keyword evidence="2" id="KW-1133">Transmembrane helix</keyword>
<dbReference type="RefSeq" id="WP_146683293.1">
    <property type="nucleotide sequence ID" value="NZ_CP019646.1"/>
</dbReference>
<feature type="compositionally biased region" description="Basic and acidic residues" evidence="1">
    <location>
        <begin position="294"/>
        <end position="310"/>
    </location>
</feature>
<evidence type="ECO:0000256" key="2">
    <source>
        <dbReference type="SAM" id="Phobius"/>
    </source>
</evidence>
<feature type="transmembrane region" description="Helical" evidence="2">
    <location>
        <begin position="151"/>
        <end position="178"/>
    </location>
</feature>
<organism evidence="3 4">
    <name type="scientific">Limihaloglobus sulfuriphilus</name>
    <dbReference type="NCBI Taxonomy" id="1851148"/>
    <lineage>
        <taxon>Bacteria</taxon>
        <taxon>Pseudomonadati</taxon>
        <taxon>Planctomycetota</taxon>
        <taxon>Phycisphaerae</taxon>
        <taxon>Sedimentisphaerales</taxon>
        <taxon>Sedimentisphaeraceae</taxon>
        <taxon>Limihaloglobus</taxon>
    </lineage>
</organism>
<gene>
    <name evidence="3" type="ORF">SMSP2_01442</name>
</gene>
<evidence type="ECO:0000313" key="4">
    <source>
        <dbReference type="Proteomes" id="UP000188181"/>
    </source>
</evidence>
<protein>
    <submittedName>
        <fullName evidence="3">Uncharacterized protein</fullName>
    </submittedName>
</protein>
<feature type="compositionally biased region" description="Basic and acidic residues" evidence="1">
    <location>
        <begin position="209"/>
        <end position="225"/>
    </location>
</feature>
<feature type="compositionally biased region" description="Polar residues" evidence="1">
    <location>
        <begin position="251"/>
        <end position="265"/>
    </location>
</feature>
<proteinExistence type="predicted"/>
<feature type="compositionally biased region" description="Low complexity" evidence="1">
    <location>
        <begin position="311"/>
        <end position="326"/>
    </location>
</feature>
<keyword evidence="2" id="KW-0472">Membrane</keyword>
<feature type="compositionally biased region" description="Polar residues" evidence="1">
    <location>
        <begin position="226"/>
        <end position="241"/>
    </location>
</feature>
<keyword evidence="4" id="KW-1185">Reference proteome</keyword>
<dbReference type="Proteomes" id="UP000188181">
    <property type="component" value="Chromosome"/>
</dbReference>
<dbReference type="KEGG" id="pbas:SMSP2_01442"/>
<feature type="transmembrane region" description="Helical" evidence="2">
    <location>
        <begin position="68"/>
        <end position="88"/>
    </location>
</feature>
<reference evidence="4" key="1">
    <citation type="submission" date="2017-02" db="EMBL/GenBank/DDBJ databases">
        <title>Comparative genomics and description of representatives of a novel lineage of planctomycetes thriving in anoxic sediments.</title>
        <authorList>
            <person name="Spring S."/>
            <person name="Bunk B."/>
            <person name="Sproer C."/>
        </authorList>
    </citation>
    <scope>NUCLEOTIDE SEQUENCE [LARGE SCALE GENOMIC DNA]</scope>
    <source>
        <strain evidence="4">SM-Chi-D1</strain>
    </source>
</reference>
<name>A0A1Q2MEV9_9BACT</name>
<dbReference type="STRING" id="1851148.SMSP2_01442"/>
<dbReference type="OrthoDB" id="291749at2"/>
<feature type="compositionally biased region" description="Acidic residues" evidence="1">
    <location>
        <begin position="346"/>
        <end position="358"/>
    </location>
</feature>
<accession>A0A1Q2MEV9</accession>